<evidence type="ECO:0000313" key="2">
    <source>
        <dbReference type="Proteomes" id="UP000045706"/>
    </source>
</evidence>
<name>A0A0G4NJ26_VERLO</name>
<dbReference type="EMBL" id="CVQI01035694">
    <property type="protein sequence ID" value="CRK46438.1"/>
    <property type="molecule type" value="Genomic_DNA"/>
</dbReference>
<sequence length="33" mass="3531">MKFFVPLTALFCAATVTAAPLVPTLNHVQVRSS</sequence>
<protein>
    <submittedName>
        <fullName evidence="1">Uncharacterized protein</fullName>
    </submittedName>
</protein>
<reference evidence="2" key="1">
    <citation type="submission" date="2015-05" db="EMBL/GenBank/DDBJ databases">
        <authorList>
            <person name="Fogelqvist Johan"/>
        </authorList>
    </citation>
    <scope>NUCLEOTIDE SEQUENCE [LARGE SCALE GENOMIC DNA]</scope>
</reference>
<gene>
    <name evidence="1" type="ORF">BN1723_020020</name>
</gene>
<organism evidence="1 2">
    <name type="scientific">Verticillium longisporum</name>
    <name type="common">Verticillium dahliae var. longisporum</name>
    <dbReference type="NCBI Taxonomy" id="100787"/>
    <lineage>
        <taxon>Eukaryota</taxon>
        <taxon>Fungi</taxon>
        <taxon>Dikarya</taxon>
        <taxon>Ascomycota</taxon>
        <taxon>Pezizomycotina</taxon>
        <taxon>Sordariomycetes</taxon>
        <taxon>Hypocreomycetidae</taxon>
        <taxon>Glomerellales</taxon>
        <taxon>Plectosphaerellaceae</taxon>
        <taxon>Verticillium</taxon>
    </lineage>
</organism>
<feature type="non-terminal residue" evidence="1">
    <location>
        <position position="33"/>
    </location>
</feature>
<dbReference type="AlphaFoldDB" id="A0A0G4NJ26"/>
<proteinExistence type="predicted"/>
<evidence type="ECO:0000313" key="1">
    <source>
        <dbReference type="EMBL" id="CRK46438.1"/>
    </source>
</evidence>
<dbReference type="Proteomes" id="UP000045706">
    <property type="component" value="Unassembled WGS sequence"/>
</dbReference>
<accession>A0A0G4NJ26</accession>